<organism evidence="1 2">
    <name type="scientific">Rhabditophanes sp. KR3021</name>
    <dbReference type="NCBI Taxonomy" id="114890"/>
    <lineage>
        <taxon>Eukaryota</taxon>
        <taxon>Metazoa</taxon>
        <taxon>Ecdysozoa</taxon>
        <taxon>Nematoda</taxon>
        <taxon>Chromadorea</taxon>
        <taxon>Rhabditida</taxon>
        <taxon>Tylenchina</taxon>
        <taxon>Panagrolaimomorpha</taxon>
        <taxon>Strongyloidoidea</taxon>
        <taxon>Alloionematidae</taxon>
        <taxon>Rhabditophanes</taxon>
    </lineage>
</organism>
<evidence type="ECO:0000313" key="2">
    <source>
        <dbReference type="WBParaSite" id="RSKR_0000278900.1"/>
    </source>
</evidence>
<reference evidence="2" key="1">
    <citation type="submission" date="2016-11" db="UniProtKB">
        <authorList>
            <consortium name="WormBaseParasite"/>
        </authorList>
    </citation>
    <scope>IDENTIFICATION</scope>
    <source>
        <strain evidence="2">KR3021</strain>
    </source>
</reference>
<evidence type="ECO:0000313" key="1">
    <source>
        <dbReference type="Proteomes" id="UP000095286"/>
    </source>
</evidence>
<dbReference type="Proteomes" id="UP000095286">
    <property type="component" value="Unplaced"/>
</dbReference>
<accession>A0AC35TPQ8</accession>
<proteinExistence type="predicted"/>
<name>A0AC35TPQ8_9BILA</name>
<sequence>MVVGWLSLFLYIDGVPVRQQDPNQLQLDQVQPFLNAKKDYDVEVALKYLREYGYLHKKHPTAKEFVYGLEKFQDFMGIPITGIVDSQTISKMHVSRCGNVDIFRKSERVKVQRVKRFFPISKWENKVVDENLHLTWFISTYTEDMKKQDIKRIVAQSFRIWQTQYKLKPLADGFVLSFAEAGDEKSADIVIKWAEDDHGDDNKFDGPGNSVGNILAHTFFPTYNINSGINGDIHLDDYEFWVPDTSKSRGKGDAGLLQVLTHEIGHSLGIGHSRNPKAIMFSSYVRVSYDNIKITFDDKCALYWTYVGESSLCMQIWLLNDVQPFVTNPNVQELVSTSSENYVTNELSEQSSEEEGGLVSMSQNYIKRLRNVKVPLCTMSKKVRHHFVHILQKQLHMSHEKAVSYSRVICAFYAGLHKTYKTDVITNLDHFKVHYQLRDVIISPTFQESRGSNIGEDIFGDSGDSSIYSADHYDSAYFDNIFKQIQDSENDNTVTI</sequence>
<protein>
    <submittedName>
        <fullName evidence="2">ZnMc domain-containing protein</fullName>
    </submittedName>
</protein>
<dbReference type="WBParaSite" id="RSKR_0000278900.1">
    <property type="protein sequence ID" value="RSKR_0000278900.1"/>
    <property type="gene ID" value="RSKR_0000278900"/>
</dbReference>